<evidence type="ECO:0000313" key="9">
    <source>
        <dbReference type="RefSeq" id="XP_018534683.1"/>
    </source>
</evidence>
<dbReference type="Gene3D" id="2.60.120.920">
    <property type="match status" value="1"/>
</dbReference>
<dbReference type="Gene3D" id="3.30.40.10">
    <property type="entry name" value="Zinc/RING finger domain, C3HC4 (zinc finger)"/>
    <property type="match status" value="1"/>
</dbReference>
<dbReference type="SUPFAM" id="SSF57850">
    <property type="entry name" value="RING/U-box"/>
    <property type="match status" value="1"/>
</dbReference>
<dbReference type="InterPro" id="IPR013320">
    <property type="entry name" value="ConA-like_dom_sf"/>
</dbReference>
<evidence type="ECO:0000259" key="7">
    <source>
        <dbReference type="PROSITE" id="PS50119"/>
    </source>
</evidence>
<keyword evidence="1" id="KW-0479">Metal-binding</keyword>
<dbReference type="RefSeq" id="XP_050926982.1">
    <property type="nucleotide sequence ID" value="XM_051071025.1"/>
</dbReference>
<keyword evidence="2 4" id="KW-0863">Zinc-finger</keyword>
<gene>
    <name evidence="9 10" type="primary">LOC108884996</name>
</gene>
<dbReference type="KEGG" id="lcf:108884996"/>
<dbReference type="SMART" id="SM00336">
    <property type="entry name" value="BBOX"/>
    <property type="match status" value="1"/>
</dbReference>
<dbReference type="InterPro" id="IPR001841">
    <property type="entry name" value="Znf_RING"/>
</dbReference>
<proteinExistence type="predicted"/>
<feature type="region of interest" description="Disordered" evidence="5">
    <location>
        <begin position="352"/>
        <end position="444"/>
    </location>
</feature>
<organism evidence="8 9">
    <name type="scientific">Lates calcarifer</name>
    <name type="common">Barramundi</name>
    <name type="synonym">Holocentrus calcarifer</name>
    <dbReference type="NCBI Taxonomy" id="8187"/>
    <lineage>
        <taxon>Eukaryota</taxon>
        <taxon>Metazoa</taxon>
        <taxon>Chordata</taxon>
        <taxon>Craniata</taxon>
        <taxon>Vertebrata</taxon>
        <taxon>Euteleostomi</taxon>
        <taxon>Actinopterygii</taxon>
        <taxon>Neopterygii</taxon>
        <taxon>Teleostei</taxon>
        <taxon>Neoteleostei</taxon>
        <taxon>Acanthomorphata</taxon>
        <taxon>Carangaria</taxon>
        <taxon>Carangaria incertae sedis</taxon>
        <taxon>Centropomidae</taxon>
        <taxon>Lates</taxon>
    </lineage>
</organism>
<dbReference type="RefSeq" id="XP_018534683.1">
    <property type="nucleotide sequence ID" value="XM_018679167.2"/>
</dbReference>
<reference evidence="9 10" key="1">
    <citation type="submission" date="2025-04" db="UniProtKB">
        <authorList>
            <consortium name="RefSeq"/>
        </authorList>
    </citation>
    <scope>IDENTIFICATION</scope>
    <source>
        <tissue evidence="9 10">Brain</tissue>
    </source>
</reference>
<dbReference type="InterPro" id="IPR027370">
    <property type="entry name" value="Znf-RING_euk"/>
</dbReference>
<evidence type="ECO:0000256" key="4">
    <source>
        <dbReference type="PROSITE-ProRule" id="PRU00024"/>
    </source>
</evidence>
<dbReference type="InterPro" id="IPR050143">
    <property type="entry name" value="TRIM/RBCC"/>
</dbReference>
<dbReference type="InterPro" id="IPR043136">
    <property type="entry name" value="B30.2/SPRY_sf"/>
</dbReference>
<dbReference type="Gene3D" id="3.30.160.60">
    <property type="entry name" value="Classic Zinc Finger"/>
    <property type="match status" value="1"/>
</dbReference>
<keyword evidence="3" id="KW-0862">Zinc</keyword>
<evidence type="ECO:0000256" key="2">
    <source>
        <dbReference type="ARBA" id="ARBA00022771"/>
    </source>
</evidence>
<dbReference type="GeneID" id="108884996"/>
<evidence type="ECO:0000256" key="5">
    <source>
        <dbReference type="SAM" id="MobiDB-lite"/>
    </source>
</evidence>
<dbReference type="SMART" id="SM00184">
    <property type="entry name" value="RING"/>
    <property type="match status" value="1"/>
</dbReference>
<dbReference type="Pfam" id="PF13445">
    <property type="entry name" value="zf-RING_UBOX"/>
    <property type="match status" value="1"/>
</dbReference>
<dbReference type="SUPFAM" id="SSF49899">
    <property type="entry name" value="Concanavalin A-like lectins/glucanases"/>
    <property type="match status" value="1"/>
</dbReference>
<protein>
    <submittedName>
        <fullName evidence="9">Nuclear factor 7, ovary isoform X1</fullName>
    </submittedName>
    <submittedName>
        <fullName evidence="10">Nuclear factor 7, ovary isoform X2</fullName>
    </submittedName>
</protein>
<dbReference type="PROSITE" id="PS50119">
    <property type="entry name" value="ZF_BBOX"/>
    <property type="match status" value="1"/>
</dbReference>
<dbReference type="GO" id="GO:0008270">
    <property type="term" value="F:zinc ion binding"/>
    <property type="evidence" value="ECO:0007669"/>
    <property type="project" value="UniProtKB-KW"/>
</dbReference>
<feature type="domain" description="B box-type" evidence="7">
    <location>
        <begin position="89"/>
        <end position="130"/>
    </location>
</feature>
<dbReference type="SUPFAM" id="SSF57845">
    <property type="entry name" value="B-box zinc-binding domain"/>
    <property type="match status" value="1"/>
</dbReference>
<accession>A0AAJ7LZX5</accession>
<evidence type="ECO:0000313" key="8">
    <source>
        <dbReference type="Proteomes" id="UP000694890"/>
    </source>
</evidence>
<dbReference type="Pfam" id="PF00643">
    <property type="entry name" value="zf-B_box"/>
    <property type="match status" value="1"/>
</dbReference>
<name>A0AAJ7LZX5_LATCA</name>
<evidence type="ECO:0000313" key="10">
    <source>
        <dbReference type="RefSeq" id="XP_050926982.1"/>
    </source>
</evidence>
<sequence>MASAYYSEDLTCSICLTIFTDPVTLLCGHSFCRQCITDNLYTQHQCPQCRTAVPTEGTCLPTSHILKSLAEKAKEAENIKKEHGHEKAEVAELCPEHEEKLKLFCVTDQQLACIICRDGERHEGHKFNPVKEAAASLRRELETGMEKLCGDIDATESLASTQREEITKTKKKSQQLMTQICRQFEEMHQFLRKREDEIKNDLKHREEDAVEKMSETLHTMETALSESRELEGRVTSALEIKDPERFLKCWSEENNRKTPEHLFRPRADELQVVNTALCLGPYESHLQFFVWKEMLQVIQPRAELLSLKRKSTDLIVSDDGRCIFCAPTSKQSQSDTFSFAFIKECGQTKTSPSFGSTREFGQTTTPPPFGSTRGFGQTTTPPSFGSTRGFGQTTTPPPFGSTREFGQTTTPPIFGFGFGQTATPPPFGQTNPHPSFGSTGGFGKSKTNTFGAESHINPDNCEDLSWLCSLKKTHAFSVNEFSSGQYYWEIDVGVRDYWELGIKENFLKYDGQKYSACNPTISTELSFADRPRKIGIYLNCESKKLSFYDADNMTHIHTVSSSVMPMPLSAYFNIRYREPDPNPMTVCWY</sequence>
<evidence type="ECO:0000256" key="1">
    <source>
        <dbReference type="ARBA" id="ARBA00022723"/>
    </source>
</evidence>
<evidence type="ECO:0000259" key="6">
    <source>
        <dbReference type="PROSITE" id="PS50089"/>
    </source>
</evidence>
<dbReference type="PROSITE" id="PS50089">
    <property type="entry name" value="ZF_RING_2"/>
    <property type="match status" value="1"/>
</dbReference>
<evidence type="ECO:0000256" key="3">
    <source>
        <dbReference type="ARBA" id="ARBA00022833"/>
    </source>
</evidence>
<dbReference type="CDD" id="cd19800">
    <property type="entry name" value="Bbox2_xNF7-like"/>
    <property type="match status" value="1"/>
</dbReference>
<dbReference type="Proteomes" id="UP000694890">
    <property type="component" value="Linkage group LG6"/>
</dbReference>
<dbReference type="PANTHER" id="PTHR24103">
    <property type="entry name" value="E3 UBIQUITIN-PROTEIN LIGASE TRIM"/>
    <property type="match status" value="1"/>
</dbReference>
<feature type="domain" description="RING-type" evidence="6">
    <location>
        <begin position="12"/>
        <end position="50"/>
    </location>
</feature>
<dbReference type="PROSITE" id="PS00518">
    <property type="entry name" value="ZF_RING_1"/>
    <property type="match status" value="1"/>
</dbReference>
<feature type="compositionally biased region" description="Polar residues" evidence="5">
    <location>
        <begin position="374"/>
        <end position="394"/>
    </location>
</feature>
<dbReference type="InterPro" id="IPR013083">
    <property type="entry name" value="Znf_RING/FYVE/PHD"/>
</dbReference>
<dbReference type="AlphaFoldDB" id="A0AAJ7LZX5"/>
<dbReference type="InterPro" id="IPR017907">
    <property type="entry name" value="Znf_RING_CS"/>
</dbReference>
<dbReference type="InterPro" id="IPR000315">
    <property type="entry name" value="Znf_B-box"/>
</dbReference>
<feature type="compositionally biased region" description="Polar residues" evidence="5">
    <location>
        <begin position="352"/>
        <end position="364"/>
    </location>
</feature>